<dbReference type="InterPro" id="IPR022742">
    <property type="entry name" value="Hydrolase_4"/>
</dbReference>
<reference evidence="4 5" key="1">
    <citation type="journal article" date="1991" name="Int. J. Syst. Bacteriol.">
        <title>Description of the erythromycin-producing bacterium Arthrobacter sp. strain NRRL B-3381 as Aeromicrobium erythreum gen. nov., sp. nov.</title>
        <authorList>
            <person name="Miller E.S."/>
            <person name="Woese C.R."/>
            <person name="Brenner S."/>
        </authorList>
    </citation>
    <scope>NUCLEOTIDE SEQUENCE [LARGE SCALE GENOMIC DNA]</scope>
    <source>
        <strain evidence="4 5">AR18</strain>
    </source>
</reference>
<dbReference type="EMBL" id="CP011502">
    <property type="protein sequence ID" value="ALX04247.1"/>
    <property type="molecule type" value="Genomic_DNA"/>
</dbReference>
<proteinExistence type="inferred from homology"/>
<sequence length="298" mass="31928">MSVRENVTFASQGTSVAAWLYRPDGDGGAARPVIVMAHGLGGVREMRLDAFAERFADAGYVCLVFDYRHFGASDGQPRQLLSVRRQRQDWAAAVAFARTLPGVDAARTVLWGSSFSGGHVIAVGAADPTIAAVVSQCPYTDGLASSLAVAPFTSLRVTLRAVRDLVGSWFGRRPRSIPLAGEPGTVALMTAPDAVPGYLALVEEGSTFRNEVAARVALDIALGRPGAKARRLRCPALFVVCERDTVAPARATLKHVAKAPQGEVVRRDTGHFDIYVGEEFETTVRDELAFLQRHVPAT</sequence>
<dbReference type="Gene3D" id="1.10.10.800">
    <property type="match status" value="1"/>
</dbReference>
<dbReference type="OrthoDB" id="63034at2"/>
<feature type="domain" description="Serine aminopeptidase S33" evidence="3">
    <location>
        <begin position="30"/>
        <end position="260"/>
    </location>
</feature>
<comment type="similarity">
    <text evidence="1">Belongs to the AB hydrolase superfamily.</text>
</comment>
<keyword evidence="5" id="KW-1185">Reference proteome</keyword>
<evidence type="ECO:0000313" key="4">
    <source>
        <dbReference type="EMBL" id="ALX04247.1"/>
    </source>
</evidence>
<dbReference type="PATRIC" id="fig|2041.4.peg.1205"/>
<evidence type="ECO:0000256" key="2">
    <source>
        <dbReference type="ARBA" id="ARBA00022801"/>
    </source>
</evidence>
<dbReference type="Proteomes" id="UP000067689">
    <property type="component" value="Chromosome"/>
</dbReference>
<dbReference type="Gene3D" id="3.40.50.1820">
    <property type="entry name" value="alpha/beta hydrolase"/>
    <property type="match status" value="1"/>
</dbReference>
<name>A0A0U3TFA2_9ACTN</name>
<dbReference type="STRING" id="2041.AERYTH_05800"/>
<dbReference type="KEGG" id="aer:AERYTH_05800"/>
<gene>
    <name evidence="4" type="ORF">AERYTH_05800</name>
</gene>
<dbReference type="GO" id="GO:0052689">
    <property type="term" value="F:carboxylic ester hydrolase activity"/>
    <property type="evidence" value="ECO:0007669"/>
    <property type="project" value="UniProtKB-ARBA"/>
</dbReference>
<dbReference type="InterPro" id="IPR029058">
    <property type="entry name" value="AB_hydrolase_fold"/>
</dbReference>
<dbReference type="SUPFAM" id="SSF53474">
    <property type="entry name" value="alpha/beta-Hydrolases"/>
    <property type="match status" value="1"/>
</dbReference>
<dbReference type="AlphaFoldDB" id="A0A0U3TFA2"/>
<organism evidence="4 5">
    <name type="scientific">Aeromicrobium erythreum</name>
    <dbReference type="NCBI Taxonomy" id="2041"/>
    <lineage>
        <taxon>Bacteria</taxon>
        <taxon>Bacillati</taxon>
        <taxon>Actinomycetota</taxon>
        <taxon>Actinomycetes</taxon>
        <taxon>Propionibacteriales</taxon>
        <taxon>Nocardioidaceae</taxon>
        <taxon>Aeromicrobium</taxon>
    </lineage>
</organism>
<evidence type="ECO:0000256" key="1">
    <source>
        <dbReference type="ARBA" id="ARBA00008645"/>
    </source>
</evidence>
<keyword evidence="2 4" id="KW-0378">Hydrolase</keyword>
<dbReference type="RefSeq" id="WP_067855825.1">
    <property type="nucleotide sequence ID" value="NZ_CP011502.1"/>
</dbReference>
<dbReference type="PANTHER" id="PTHR22946">
    <property type="entry name" value="DIENELACTONE HYDROLASE DOMAIN-CONTAINING PROTEIN-RELATED"/>
    <property type="match status" value="1"/>
</dbReference>
<accession>A0A0U3TFA2</accession>
<dbReference type="InterPro" id="IPR050261">
    <property type="entry name" value="FrsA_esterase"/>
</dbReference>
<protein>
    <submittedName>
        <fullName evidence="4">Alpha/beta hydrolase</fullName>
    </submittedName>
</protein>
<dbReference type="PANTHER" id="PTHR22946:SF9">
    <property type="entry name" value="POLYKETIDE TRANSFERASE AF380"/>
    <property type="match status" value="1"/>
</dbReference>
<evidence type="ECO:0000259" key="3">
    <source>
        <dbReference type="Pfam" id="PF12146"/>
    </source>
</evidence>
<dbReference type="Pfam" id="PF12146">
    <property type="entry name" value="Hydrolase_4"/>
    <property type="match status" value="1"/>
</dbReference>
<evidence type="ECO:0000313" key="5">
    <source>
        <dbReference type="Proteomes" id="UP000067689"/>
    </source>
</evidence>